<comment type="caution">
    <text evidence="7">The sequence shown here is derived from an EMBL/GenBank/DDBJ whole genome shotgun (WGS) entry which is preliminary data.</text>
</comment>
<protein>
    <submittedName>
        <fullName evidence="7">Protein-ER retention protein</fullName>
    </submittedName>
</protein>
<proteinExistence type="predicted"/>
<organism evidence="7 8">
    <name type="scientific">Elasticomyces elasticus</name>
    <dbReference type="NCBI Taxonomy" id="574655"/>
    <lineage>
        <taxon>Eukaryota</taxon>
        <taxon>Fungi</taxon>
        <taxon>Dikarya</taxon>
        <taxon>Ascomycota</taxon>
        <taxon>Pezizomycotina</taxon>
        <taxon>Dothideomycetes</taxon>
        <taxon>Dothideomycetidae</taxon>
        <taxon>Mycosphaerellales</taxon>
        <taxon>Teratosphaeriaceae</taxon>
        <taxon>Elasticomyces</taxon>
    </lineage>
</organism>
<gene>
    <name evidence="7" type="primary">ERD1</name>
    <name evidence="7" type="ORF">LTR97_009972</name>
</gene>
<feature type="transmembrane region" description="Helical" evidence="5">
    <location>
        <begin position="32"/>
        <end position="53"/>
    </location>
</feature>
<dbReference type="PROSITE" id="PS51380">
    <property type="entry name" value="EXS"/>
    <property type="match status" value="1"/>
</dbReference>
<keyword evidence="3 5" id="KW-1133">Transmembrane helix</keyword>
<dbReference type="PANTHER" id="PTHR10783:SF46">
    <property type="entry name" value="PROTEIN ERD1 HOMOLOG 2"/>
    <property type="match status" value="1"/>
</dbReference>
<evidence type="ECO:0000256" key="4">
    <source>
        <dbReference type="ARBA" id="ARBA00023136"/>
    </source>
</evidence>
<feature type="transmembrane region" description="Helical" evidence="5">
    <location>
        <begin position="250"/>
        <end position="267"/>
    </location>
</feature>
<feature type="domain" description="EXS" evidence="6">
    <location>
        <begin position="185"/>
        <end position="379"/>
    </location>
</feature>
<feature type="transmembrane region" description="Helical" evidence="5">
    <location>
        <begin position="224"/>
        <end position="244"/>
    </location>
</feature>
<dbReference type="GO" id="GO:0005737">
    <property type="term" value="C:cytoplasm"/>
    <property type="evidence" value="ECO:0007669"/>
    <property type="project" value="TreeGrafter"/>
</dbReference>
<name>A0AAN7W405_9PEZI</name>
<feature type="transmembrane region" description="Helical" evidence="5">
    <location>
        <begin position="301"/>
        <end position="319"/>
    </location>
</feature>
<dbReference type="GO" id="GO:0016020">
    <property type="term" value="C:membrane"/>
    <property type="evidence" value="ECO:0007669"/>
    <property type="project" value="UniProtKB-SubCell"/>
</dbReference>
<dbReference type="EMBL" id="JAVRQU010000017">
    <property type="protein sequence ID" value="KAK5693403.1"/>
    <property type="molecule type" value="Genomic_DNA"/>
</dbReference>
<dbReference type="PANTHER" id="PTHR10783">
    <property type="entry name" value="XENOTROPIC AND POLYTROPIC RETROVIRUS RECEPTOR 1-RELATED"/>
    <property type="match status" value="1"/>
</dbReference>
<evidence type="ECO:0000256" key="1">
    <source>
        <dbReference type="ARBA" id="ARBA00004141"/>
    </source>
</evidence>
<accession>A0AAN7W405</accession>
<evidence type="ECO:0000256" key="5">
    <source>
        <dbReference type="SAM" id="Phobius"/>
    </source>
</evidence>
<dbReference type="AlphaFoldDB" id="A0AAN7W405"/>
<dbReference type="Proteomes" id="UP001310594">
    <property type="component" value="Unassembled WGS sequence"/>
</dbReference>
<evidence type="ECO:0000256" key="3">
    <source>
        <dbReference type="ARBA" id="ARBA00022989"/>
    </source>
</evidence>
<evidence type="ECO:0000313" key="7">
    <source>
        <dbReference type="EMBL" id="KAK5693403.1"/>
    </source>
</evidence>
<comment type="subcellular location">
    <subcellularLocation>
        <location evidence="1">Membrane</location>
        <topology evidence="1">Multi-pass membrane protein</topology>
    </subcellularLocation>
</comment>
<feature type="transmembrane region" description="Helical" evidence="5">
    <location>
        <begin position="99"/>
        <end position="121"/>
    </location>
</feature>
<feature type="transmembrane region" description="Helical" evidence="5">
    <location>
        <begin position="65"/>
        <end position="87"/>
    </location>
</feature>
<dbReference type="Pfam" id="PF03124">
    <property type="entry name" value="EXS"/>
    <property type="match status" value="1"/>
</dbReference>
<dbReference type="InterPro" id="IPR004342">
    <property type="entry name" value="EXS_C"/>
</dbReference>
<keyword evidence="2 5" id="KW-0812">Transmembrane</keyword>
<evidence type="ECO:0000259" key="6">
    <source>
        <dbReference type="PROSITE" id="PS51380"/>
    </source>
</evidence>
<sequence length="379" mass="42795">MSGLDAGTALTDSLSLAVPLPYRLTTLFTLGVLLWAATVHILDSCGINVAGLLQYETLPGPTSRYIYLHALALAEIQFASYAAYCLLTRAWDADYVQYCTWLPDATLVFVVVGTCLIPPYLLHTRVVWPATGRNSLLSTLGRIIRGGLRTAENERFGDILMADVLTSCARPLSEVYIAVYLGVTRNSSVTTLDRKSFSTVPIILAIPFCIRMRQCHIHKQPLNLIKYLTALPPIALSVLVSFDIGRPMTTILWFLSSLLNTAYSFFWDVTKDWDLTLFTARRSSHDYPFGLRRACKFGSKWYYYGMIAVDLVLRLSWAFRFVPGLESFFSIEGGMFLQEILEVIRRALWANFRIEAEWIRAEKSNSIPMDRVRTERLAA</sequence>
<reference evidence="7" key="1">
    <citation type="submission" date="2023-08" db="EMBL/GenBank/DDBJ databases">
        <title>Black Yeasts Isolated from many extreme environments.</title>
        <authorList>
            <person name="Coleine C."/>
            <person name="Stajich J.E."/>
            <person name="Selbmann L."/>
        </authorList>
    </citation>
    <scope>NUCLEOTIDE SEQUENCE</scope>
    <source>
        <strain evidence="7">CCFEE 5810</strain>
    </source>
</reference>
<keyword evidence="4 5" id="KW-0472">Membrane</keyword>
<evidence type="ECO:0000256" key="2">
    <source>
        <dbReference type="ARBA" id="ARBA00022692"/>
    </source>
</evidence>
<evidence type="ECO:0000313" key="8">
    <source>
        <dbReference type="Proteomes" id="UP001310594"/>
    </source>
</evidence>